<dbReference type="GO" id="GO:0006799">
    <property type="term" value="P:polyphosphate biosynthetic process"/>
    <property type="evidence" value="ECO:0007669"/>
    <property type="project" value="UniProtKB-UniRule"/>
</dbReference>
<keyword evidence="2 6" id="KW-0808">Transferase</keyword>
<dbReference type="InterPro" id="IPR025200">
    <property type="entry name" value="PPK_C_dom2"/>
</dbReference>
<evidence type="ECO:0000256" key="4">
    <source>
        <dbReference type="ARBA" id="ARBA00022777"/>
    </source>
</evidence>
<comment type="similarity">
    <text evidence="6 7">Belongs to the polyphosphate kinase 1 (PPK1) family.</text>
</comment>
<proteinExistence type="inferred from homology"/>
<comment type="catalytic activity">
    <reaction evidence="6 7">
        <text>[phosphate](n) + ATP = [phosphate](n+1) + ADP</text>
        <dbReference type="Rhea" id="RHEA:19573"/>
        <dbReference type="Rhea" id="RHEA-COMP:9859"/>
        <dbReference type="Rhea" id="RHEA-COMP:14280"/>
        <dbReference type="ChEBI" id="CHEBI:16838"/>
        <dbReference type="ChEBI" id="CHEBI:30616"/>
        <dbReference type="ChEBI" id="CHEBI:456216"/>
        <dbReference type="EC" id="2.7.4.1"/>
    </reaction>
</comment>
<keyword evidence="4 6" id="KW-0418">Kinase</keyword>
<dbReference type="InterPro" id="IPR003414">
    <property type="entry name" value="PP_kinase"/>
</dbReference>
<organism evidence="12 13">
    <name type="scientific">bacterium (Candidatus Blackallbacteria) CG17_big_fil_post_rev_8_21_14_2_50_48_46</name>
    <dbReference type="NCBI Taxonomy" id="2014261"/>
    <lineage>
        <taxon>Bacteria</taxon>
        <taxon>Candidatus Blackallbacteria</taxon>
    </lineage>
</organism>
<dbReference type="Pfam" id="PF13090">
    <property type="entry name" value="PP_kinase_C"/>
    <property type="match status" value="1"/>
</dbReference>
<accession>A0A2M7FZN3</accession>
<evidence type="ECO:0000256" key="5">
    <source>
        <dbReference type="ARBA" id="ARBA00022840"/>
    </source>
</evidence>
<dbReference type="InterPro" id="IPR036830">
    <property type="entry name" value="PP_kinase_middle_dom_sf"/>
</dbReference>
<dbReference type="CDD" id="cd09167">
    <property type="entry name" value="PLDc_EcPPK1_C2_like"/>
    <property type="match status" value="1"/>
</dbReference>
<evidence type="ECO:0000259" key="8">
    <source>
        <dbReference type="Pfam" id="PF02503"/>
    </source>
</evidence>
<keyword evidence="3 6" id="KW-0547">Nucleotide-binding</keyword>
<feature type="active site" description="Phosphohistidine intermediate" evidence="6">
    <location>
        <position position="441"/>
    </location>
</feature>
<dbReference type="Gene3D" id="1.20.58.310">
    <property type="entry name" value="Polyphosphate kinase N-terminal domain"/>
    <property type="match status" value="1"/>
</dbReference>
<feature type="binding site" evidence="6">
    <location>
        <position position="40"/>
    </location>
    <ligand>
        <name>ATP</name>
        <dbReference type="ChEBI" id="CHEBI:30616"/>
    </ligand>
</feature>
<evidence type="ECO:0000259" key="10">
    <source>
        <dbReference type="Pfam" id="PF13090"/>
    </source>
</evidence>
<dbReference type="InterPro" id="IPR041108">
    <property type="entry name" value="PP_kinase_C_1"/>
</dbReference>
<comment type="caution">
    <text evidence="12">The sequence shown here is derived from an EMBL/GenBank/DDBJ whole genome shotgun (WGS) entry which is preliminary data.</text>
</comment>
<reference evidence="12 13" key="1">
    <citation type="submission" date="2017-09" db="EMBL/GenBank/DDBJ databases">
        <title>Depth-based differentiation of microbial function through sediment-hosted aquifers and enrichment of novel symbionts in the deep terrestrial subsurface.</title>
        <authorList>
            <person name="Probst A.J."/>
            <person name="Ladd B."/>
            <person name="Jarett J.K."/>
            <person name="Geller-Mcgrath D.E."/>
            <person name="Sieber C.M."/>
            <person name="Emerson J.B."/>
            <person name="Anantharaman K."/>
            <person name="Thomas B.C."/>
            <person name="Malmstrom R."/>
            <person name="Stieglmeier M."/>
            <person name="Klingl A."/>
            <person name="Woyke T."/>
            <person name="Ryan C.M."/>
            <person name="Banfield J.F."/>
        </authorList>
    </citation>
    <scope>NUCLEOTIDE SEQUENCE [LARGE SCALE GENOMIC DNA]</scope>
    <source>
        <strain evidence="12">CG17_big_fil_post_rev_8_21_14_2_50_48_46</strain>
    </source>
</reference>
<dbReference type="GO" id="GO:0009358">
    <property type="term" value="C:polyphosphate kinase complex"/>
    <property type="evidence" value="ECO:0007669"/>
    <property type="project" value="InterPro"/>
</dbReference>
<dbReference type="Pfam" id="PF02503">
    <property type="entry name" value="PP_kinase"/>
    <property type="match status" value="1"/>
</dbReference>
<dbReference type="PANTHER" id="PTHR30218:SF0">
    <property type="entry name" value="POLYPHOSPHATE KINASE"/>
    <property type="match status" value="1"/>
</dbReference>
<protein>
    <recommendedName>
        <fullName evidence="6 7">Polyphosphate kinase</fullName>
        <ecNumber evidence="6 7">2.7.4.1</ecNumber>
    </recommendedName>
    <alternativeName>
        <fullName evidence="6">ATP-polyphosphate phosphotransferase</fullName>
    </alternativeName>
    <alternativeName>
        <fullName evidence="6">Polyphosphoric acid kinase</fullName>
    </alternativeName>
</protein>
<dbReference type="InterPro" id="IPR024953">
    <property type="entry name" value="PP_kinase_middle"/>
</dbReference>
<keyword evidence="6" id="KW-0479">Metal-binding</keyword>
<evidence type="ECO:0000313" key="12">
    <source>
        <dbReference type="EMBL" id="PIW14872.1"/>
    </source>
</evidence>
<dbReference type="Proteomes" id="UP000231019">
    <property type="component" value="Unassembled WGS sequence"/>
</dbReference>
<keyword evidence="1 6" id="KW-0597">Phosphoprotein</keyword>
<dbReference type="Pfam" id="PF13089">
    <property type="entry name" value="PP_kinase_N"/>
    <property type="match status" value="1"/>
</dbReference>
<comment type="PTM">
    <text evidence="6 7">An intermediate of this reaction is the autophosphorylated ppk in which a phosphate is covalently linked to a histidine residue through a N-P bond.</text>
</comment>
<dbReference type="NCBIfam" id="TIGR03705">
    <property type="entry name" value="poly_P_kin"/>
    <property type="match status" value="1"/>
</dbReference>
<dbReference type="EMBL" id="PFFQ01000055">
    <property type="protein sequence ID" value="PIW14872.1"/>
    <property type="molecule type" value="Genomic_DNA"/>
</dbReference>
<dbReference type="GO" id="GO:0005524">
    <property type="term" value="F:ATP binding"/>
    <property type="evidence" value="ECO:0007669"/>
    <property type="project" value="UniProtKB-KW"/>
</dbReference>
<feature type="binding site" evidence="6">
    <location>
        <position position="411"/>
    </location>
    <ligand>
        <name>Mg(2+)</name>
        <dbReference type="ChEBI" id="CHEBI:18420"/>
    </ligand>
</feature>
<dbReference type="EC" id="2.7.4.1" evidence="6 7"/>
<dbReference type="SUPFAM" id="SSF143724">
    <property type="entry name" value="PHP14-like"/>
    <property type="match status" value="1"/>
</dbReference>
<dbReference type="HAMAP" id="MF_00347">
    <property type="entry name" value="Polyphosphate_kinase"/>
    <property type="match status" value="1"/>
</dbReference>
<dbReference type="PIRSF" id="PIRSF015589">
    <property type="entry name" value="PP_kinase"/>
    <property type="match status" value="1"/>
</dbReference>
<dbReference type="Gene3D" id="3.30.1840.10">
    <property type="entry name" value="Polyphosphate kinase middle domain"/>
    <property type="match status" value="1"/>
</dbReference>
<comment type="cofactor">
    <cofactor evidence="6">
        <name>Mg(2+)</name>
        <dbReference type="ChEBI" id="CHEBI:18420"/>
    </cofactor>
</comment>
<feature type="domain" description="Polyphosphate kinase middle" evidence="8">
    <location>
        <begin position="115"/>
        <end position="310"/>
    </location>
</feature>
<sequence>MYKNREISWLSFNERVLQEAANSEVPILERLKFLGIFSSNQDEFFRVRVAMLQRMCRLELEEVPLTGDDPKKVLAQVQRIALKHQQKFETIYQQILKDLEKKRIFIVNETQLTPEQAEYVVSYFKETVRPNLVPIMIDQVDAFQDCKDRSIYLAVKMFRQDGKRRPRYSLLEVPSGVVPRFLVLPMHIHGEAPDTLQHTIILLDDVIRYNLNNIFSILSFDTFEAYTIKITRDAELTINDALDAAVATSYMEKLSKSLKKRSKAPPVRFIYDKEMPQDMLNMLMRKLKLKQDDNLQPGGRYHNFSDFMKFPRIGPSSFRYPQLNALKKHPDFAENLSFFKVISKKDVVLHYPYQPFTYFIDLLREAAIDPAVESISITLYRAAKHSKIIHALINAAKNGKKVTAVIELQARFDEEANIHWSNKLAEEGVRVIYGVPNYKVHSKLCLIVRRTGKRLVRFGHVGTGNFNEDTARLYSDIGFFTSDTRITDEIQKLFNFFEDNVYIGTYKHLLVSPVFVRRHFETLIEREIHAARQGRPAYIVAKTNSLVDQAIIDNLYRASQAGVRIWLIVRGMCSLRPGVPGLSENITAISVIDKFLEHARIFVFCNGGAEKYYISSADWMTRNLDHRVEAACPIYDPEIRHQLRVFLSLQLRDNTKARIVDARQTNRFQPRTEEETPLRCQDAFFEWLRNGTLPEGPRPELPLFWTDV</sequence>
<evidence type="ECO:0000256" key="7">
    <source>
        <dbReference type="RuleBase" id="RU003800"/>
    </source>
</evidence>
<dbReference type="PANTHER" id="PTHR30218">
    <property type="entry name" value="POLYPHOSPHATE KINASE"/>
    <property type="match status" value="1"/>
</dbReference>
<keyword evidence="5 6" id="KW-0067">ATP-binding</keyword>
<dbReference type="GO" id="GO:0008976">
    <property type="term" value="F:polyphosphate kinase activity"/>
    <property type="evidence" value="ECO:0007669"/>
    <property type="project" value="UniProtKB-UniRule"/>
</dbReference>
<dbReference type="Pfam" id="PF17941">
    <property type="entry name" value="PP_kinase_C_1"/>
    <property type="match status" value="1"/>
</dbReference>
<feature type="binding site" evidence="6">
    <location>
        <position position="570"/>
    </location>
    <ligand>
        <name>ATP</name>
        <dbReference type="ChEBI" id="CHEBI:30616"/>
    </ligand>
</feature>
<dbReference type="InterPro" id="IPR036832">
    <property type="entry name" value="PPK_N_dom_sf"/>
</dbReference>
<feature type="domain" description="Polyphosphate kinase N-terminal" evidence="9">
    <location>
        <begin position="2"/>
        <end position="107"/>
    </location>
</feature>
<evidence type="ECO:0000313" key="13">
    <source>
        <dbReference type="Proteomes" id="UP000231019"/>
    </source>
</evidence>
<evidence type="ECO:0000259" key="11">
    <source>
        <dbReference type="Pfam" id="PF17941"/>
    </source>
</evidence>
<dbReference type="AlphaFoldDB" id="A0A2M7FZN3"/>
<evidence type="ECO:0000256" key="2">
    <source>
        <dbReference type="ARBA" id="ARBA00022679"/>
    </source>
</evidence>
<keyword evidence="6" id="KW-0460">Magnesium</keyword>
<feature type="binding site" evidence="6">
    <location>
        <position position="474"/>
    </location>
    <ligand>
        <name>ATP</name>
        <dbReference type="ChEBI" id="CHEBI:30616"/>
    </ligand>
</feature>
<feature type="binding site" evidence="6">
    <location>
        <position position="598"/>
    </location>
    <ligand>
        <name>ATP</name>
        <dbReference type="ChEBI" id="CHEBI:30616"/>
    </ligand>
</feature>
<name>A0A2M7FZN3_9BACT</name>
<dbReference type="SUPFAM" id="SSF140356">
    <property type="entry name" value="PPK N-terminal domain-like"/>
    <property type="match status" value="1"/>
</dbReference>
<gene>
    <name evidence="12" type="primary">ppk1</name>
    <name evidence="6" type="synonym">ppk</name>
    <name evidence="12" type="ORF">COW36_19670</name>
</gene>
<evidence type="ECO:0000256" key="3">
    <source>
        <dbReference type="ARBA" id="ARBA00022741"/>
    </source>
</evidence>
<comment type="function">
    <text evidence="6 7">Catalyzes the reversible transfer of the terminal phosphate of ATP to form a long-chain polyphosphate (polyP).</text>
</comment>
<feature type="domain" description="Polyphosphate kinase C-terminal" evidence="11">
    <location>
        <begin position="338"/>
        <end position="499"/>
    </location>
</feature>
<feature type="domain" description="Polyphosphate kinase C-terminal" evidence="10">
    <location>
        <begin position="509"/>
        <end position="681"/>
    </location>
</feature>
<evidence type="ECO:0000256" key="1">
    <source>
        <dbReference type="ARBA" id="ARBA00022553"/>
    </source>
</evidence>
<evidence type="ECO:0000259" key="9">
    <source>
        <dbReference type="Pfam" id="PF13089"/>
    </source>
</evidence>
<dbReference type="InterPro" id="IPR025198">
    <property type="entry name" value="PPK_N_dom"/>
</dbReference>
<evidence type="ECO:0000256" key="6">
    <source>
        <dbReference type="HAMAP-Rule" id="MF_00347"/>
    </source>
</evidence>
<dbReference type="GO" id="GO:0046872">
    <property type="term" value="F:metal ion binding"/>
    <property type="evidence" value="ECO:0007669"/>
    <property type="project" value="UniProtKB-KW"/>
</dbReference>
<dbReference type="SUPFAM" id="SSF56024">
    <property type="entry name" value="Phospholipase D/nuclease"/>
    <property type="match status" value="2"/>
</dbReference>
<dbReference type="CDD" id="cd09164">
    <property type="entry name" value="PLDc_EcPPK1_C1_like"/>
    <property type="match status" value="1"/>
</dbReference>
<dbReference type="Gene3D" id="3.30.870.10">
    <property type="entry name" value="Endonuclease Chain A"/>
    <property type="match status" value="2"/>
</dbReference>
<dbReference type="NCBIfam" id="NF003917">
    <property type="entry name" value="PRK05443.1-1"/>
    <property type="match status" value="1"/>
</dbReference>
<feature type="binding site" evidence="6">
    <location>
        <position position="381"/>
    </location>
    <ligand>
        <name>Mg(2+)</name>
        <dbReference type="ChEBI" id="CHEBI:18420"/>
    </ligand>
</feature>
<dbReference type="NCBIfam" id="NF003921">
    <property type="entry name" value="PRK05443.2-2"/>
    <property type="match status" value="1"/>
</dbReference>